<dbReference type="InterPro" id="IPR029063">
    <property type="entry name" value="SAM-dependent_MTases_sf"/>
</dbReference>
<gene>
    <name evidence="4" type="ORF">D3272_17125</name>
</gene>
<dbReference type="InterPro" id="IPR050210">
    <property type="entry name" value="tRNA_Adenine-N(6)_MTase"/>
</dbReference>
<keyword evidence="1 4" id="KW-0489">Methyltransferase</keyword>
<dbReference type="CDD" id="cd02440">
    <property type="entry name" value="AdoMet_MTases"/>
    <property type="match status" value="1"/>
</dbReference>
<accession>A0A4Q2R9B7</accession>
<name>A0A4Q2R9B7_9HYPH</name>
<dbReference type="OrthoDB" id="5489421at2"/>
<organism evidence="4 5">
    <name type="scientific">Lichenibacterium ramalinae</name>
    <dbReference type="NCBI Taxonomy" id="2316527"/>
    <lineage>
        <taxon>Bacteria</taxon>
        <taxon>Pseudomonadati</taxon>
        <taxon>Pseudomonadota</taxon>
        <taxon>Alphaproteobacteria</taxon>
        <taxon>Hyphomicrobiales</taxon>
        <taxon>Lichenihabitantaceae</taxon>
        <taxon>Lichenibacterium</taxon>
    </lineage>
</organism>
<dbReference type="PROSITE" id="PS00092">
    <property type="entry name" value="N6_MTASE"/>
    <property type="match status" value="1"/>
</dbReference>
<comment type="caution">
    <text evidence="4">The sequence shown here is derived from an EMBL/GenBank/DDBJ whole genome shotgun (WGS) entry which is preliminary data.</text>
</comment>
<sequence length="258" mass="26529">MRASARSCDVGEPVADRLLGGRLTLLQRPGGHRAGTDAVLLAAAADAPADGHFVDVGSGVGSAGLMLARRCPGARGLLVEVDGATAALARRNCVENGLAERVEVVEADLFARAADRPAALAPERAALVLTNPPFFAREVVRASPDADRARAHVLGGQGHGDWLAACVALLAPRGRFVTIHRPDALPELLAACTGRLGALVLRPVLARPGGDAIRILLAGTKGSRAPLRLAPPFVLHGPDGAFTPEAEAVHRGEAAVTL</sequence>
<dbReference type="GO" id="GO:0032259">
    <property type="term" value="P:methylation"/>
    <property type="evidence" value="ECO:0007669"/>
    <property type="project" value="UniProtKB-KW"/>
</dbReference>
<dbReference type="PANTHER" id="PTHR47739">
    <property type="entry name" value="TRNA1(VAL) (ADENINE(37)-N6)-METHYLTRANSFERASE"/>
    <property type="match status" value="1"/>
</dbReference>
<proteinExistence type="predicted"/>
<dbReference type="GO" id="GO:0003676">
    <property type="term" value="F:nucleic acid binding"/>
    <property type="evidence" value="ECO:0007669"/>
    <property type="project" value="InterPro"/>
</dbReference>
<evidence type="ECO:0000256" key="1">
    <source>
        <dbReference type="ARBA" id="ARBA00022603"/>
    </source>
</evidence>
<protein>
    <submittedName>
        <fullName evidence="4">Methyltransferase</fullName>
    </submittedName>
</protein>
<dbReference type="GO" id="GO:0008170">
    <property type="term" value="F:N-methyltransferase activity"/>
    <property type="evidence" value="ECO:0007669"/>
    <property type="project" value="UniProtKB-ARBA"/>
</dbReference>
<dbReference type="Proteomes" id="UP000289411">
    <property type="component" value="Unassembled WGS sequence"/>
</dbReference>
<feature type="domain" description="Methyltransferase small" evidence="3">
    <location>
        <begin position="40"/>
        <end position="138"/>
    </location>
</feature>
<keyword evidence="4" id="KW-0808">Transferase</keyword>
<evidence type="ECO:0000259" key="3">
    <source>
        <dbReference type="Pfam" id="PF05175"/>
    </source>
</evidence>
<reference evidence="4 5" key="1">
    <citation type="submission" date="2018-09" db="EMBL/GenBank/DDBJ databases">
        <authorList>
            <person name="Grouzdev D.S."/>
            <person name="Krutkina M.S."/>
        </authorList>
    </citation>
    <scope>NUCLEOTIDE SEQUENCE [LARGE SCALE GENOMIC DNA]</scope>
    <source>
        <strain evidence="4 5">RmlP001</strain>
    </source>
</reference>
<dbReference type="GO" id="GO:0008757">
    <property type="term" value="F:S-adenosylmethionine-dependent methyltransferase activity"/>
    <property type="evidence" value="ECO:0007669"/>
    <property type="project" value="UniProtKB-ARBA"/>
</dbReference>
<evidence type="ECO:0000313" key="4">
    <source>
        <dbReference type="EMBL" id="RYB03479.1"/>
    </source>
</evidence>
<keyword evidence="2" id="KW-0949">S-adenosyl-L-methionine</keyword>
<dbReference type="Gene3D" id="3.40.50.150">
    <property type="entry name" value="Vaccinia Virus protein VP39"/>
    <property type="match status" value="1"/>
</dbReference>
<dbReference type="AlphaFoldDB" id="A0A4Q2R9B7"/>
<dbReference type="Pfam" id="PF05175">
    <property type="entry name" value="MTS"/>
    <property type="match status" value="1"/>
</dbReference>
<reference evidence="4 5" key="2">
    <citation type="submission" date="2019-02" db="EMBL/GenBank/DDBJ databases">
        <title>'Lichenibacterium ramalinii' gen. nov. sp. nov., 'Lichenibacterium minor' gen. nov. sp. nov.</title>
        <authorList>
            <person name="Pankratov T."/>
        </authorList>
    </citation>
    <scope>NUCLEOTIDE SEQUENCE [LARGE SCALE GENOMIC DNA]</scope>
    <source>
        <strain evidence="4 5">RmlP001</strain>
    </source>
</reference>
<keyword evidence="5" id="KW-1185">Reference proteome</keyword>
<dbReference type="SUPFAM" id="SSF53335">
    <property type="entry name" value="S-adenosyl-L-methionine-dependent methyltransferases"/>
    <property type="match status" value="1"/>
</dbReference>
<evidence type="ECO:0000313" key="5">
    <source>
        <dbReference type="Proteomes" id="UP000289411"/>
    </source>
</evidence>
<dbReference type="EMBL" id="QYBC01000014">
    <property type="protein sequence ID" value="RYB03479.1"/>
    <property type="molecule type" value="Genomic_DNA"/>
</dbReference>
<dbReference type="InterPro" id="IPR002052">
    <property type="entry name" value="DNA_methylase_N6_adenine_CS"/>
</dbReference>
<evidence type="ECO:0000256" key="2">
    <source>
        <dbReference type="ARBA" id="ARBA00022691"/>
    </source>
</evidence>
<dbReference type="PANTHER" id="PTHR47739:SF1">
    <property type="entry name" value="TRNA1(VAL) (ADENINE(37)-N6)-METHYLTRANSFERASE"/>
    <property type="match status" value="1"/>
</dbReference>
<dbReference type="InterPro" id="IPR007848">
    <property type="entry name" value="Small_mtfrase_dom"/>
</dbReference>